<keyword evidence="2" id="KW-1185">Reference proteome</keyword>
<evidence type="ECO:0000313" key="1">
    <source>
        <dbReference type="EMBL" id="KAJ2975394.1"/>
    </source>
</evidence>
<dbReference type="EMBL" id="JANJQO010000713">
    <property type="protein sequence ID" value="KAJ2975394.1"/>
    <property type="molecule type" value="Genomic_DNA"/>
</dbReference>
<accession>A0ACC1N8Z4</accession>
<comment type="caution">
    <text evidence="1">The sequence shown here is derived from an EMBL/GenBank/DDBJ whole genome shotgun (WGS) entry which is preliminary data.</text>
</comment>
<dbReference type="Proteomes" id="UP001143910">
    <property type="component" value="Unassembled WGS sequence"/>
</dbReference>
<proteinExistence type="predicted"/>
<organism evidence="1 2">
    <name type="scientific">Zarea fungicola</name>
    <dbReference type="NCBI Taxonomy" id="93591"/>
    <lineage>
        <taxon>Eukaryota</taxon>
        <taxon>Fungi</taxon>
        <taxon>Dikarya</taxon>
        <taxon>Ascomycota</taxon>
        <taxon>Pezizomycotina</taxon>
        <taxon>Sordariomycetes</taxon>
        <taxon>Hypocreomycetidae</taxon>
        <taxon>Hypocreales</taxon>
        <taxon>Cordycipitaceae</taxon>
        <taxon>Zarea</taxon>
    </lineage>
</organism>
<protein>
    <submittedName>
        <fullName evidence="1">Uncharacterized protein</fullName>
    </submittedName>
</protein>
<reference evidence="1" key="1">
    <citation type="submission" date="2022-08" db="EMBL/GenBank/DDBJ databases">
        <title>Genome Sequence of Lecanicillium fungicola.</title>
        <authorList>
            <person name="Buettner E."/>
        </authorList>
    </citation>
    <scope>NUCLEOTIDE SEQUENCE</scope>
    <source>
        <strain evidence="1">Babe33</strain>
    </source>
</reference>
<evidence type="ECO:0000313" key="2">
    <source>
        <dbReference type="Proteomes" id="UP001143910"/>
    </source>
</evidence>
<gene>
    <name evidence="1" type="ORF">NQ176_g5546</name>
</gene>
<sequence>MNPNVPLNTRSSAKAAKTPPSHRALATKFNTSKGTIQRILNTSTSSFSPTNPPGRPPLLTASKDAALAAYIVWLERSGFPAEKSQVEETSLGFLRSRGIYNAAISKMWYPRFRERHPELRNSFIKAVDKARKAFEASDVDDINLFFSNLRDIISKYNIGLSECWNEDECGIRIGCLRERIEVLVVRTTRSRRPEVNDTANRESCTQIGAANAVGDTIPPWLIFKAFPTESWAGIDHIPGMRFAQSETGFSNRDITLEWRHKFNAYSWRVFAQSRQQGILFQDWFSCDAWFRDPIAFAKIYQAGFTAANIMSRFEKSGIWPANAKPVIDRIIAKQRQQRKAIQPSVLERLPLDSRSQDAQDQIDRIYQRYQHRMSSPTLEAITNVRNVVAEAALKHREREAFSADRLNRLGWRAKDPQRQRVQLAALGSETVLRVIVFSVISADCNATSINGVASFDSPNTPAFSSNSMPFLPHTDVIRSTSRTNVWHKVDRTFAILVSPVRFPSAAMDIAPSRIGARARMEDHSPIAIIGYAYRAPSCGRTGLWEFLMEAKSAWSEIPAHRFKQDAFYHPNSEKPGFFTSQGAHFLPGDIYAFDAAFFHLKPDEVRAMDPQHRLLLECAFEAAESAGMTTHDLVGSNVGVFAANDLSDYASHMMEDLPTTTKYMALGVSPATMANRLSYLFGITGPSMTVDAACTSSSVAIHLACQSILAGDCTTAFVGGAKLLNSPNMWTALDTLGALSPEGRCFSYDSRASGFGKGEGGACIIIKRLSDAVASGDPIRAVIRSTATSHSGRSQSIMVPSGEAQAEIIYRAHKFIGWDPCQTAFVEGHGTGTQVGDPIEADAIAAVVGRTRSPADTFYLGSVKSNLGHLEGASGIMSVIKGIMMLENSIMLPNAGFEELNPRINSSDQIQVVYILCSEVQLVADKDIGVGGSNAVMLLEQAPNRSLQDKEIVSKNEATTSFPDSVCQNTDTSQSSANWRSGDSMAKKLFVFSAKTSVSLRLYLSSIIDYLEKEPVSKNLARNLSYTLGQRRTHFAHRVAVLAHSSGALRESLLSLPENINHDRILEPVVAFIFTGQGAQVHQMALELHQYETFAAAIRDADCILRKLGASWSLMEELNKAEDESRIHDAEISQPACTAVQIGLVLLLQAWGVTPTVVTGHSSGEIAAAFAAGFVSFEAAMAISFFRGVAARTASRIHVGQGAMLAVGIGADEAAKLVEGEEGYSTLAATNSPGSVTISGDKSAIKNIEQKAHDRGLFVRRLKVDVAYHSHHMDQAASPYLAAIQPFCSGNNLPTAAFISSVSGRREHSDAVDAQYWVRNLLSPVKYMEAVESLFPPHGENSELATDQEWPNILVEIGPHPALKNATKQTLERIYARDGGRRIGRVAYLPSLVRFHDATDDMLELAGRLFCLGVDIGFADVNKTDSANSHVVKNLPPYQWDKGVSYMHRNRMTLEKLHRGRSYDPLLGWRSPYSEGNEISFRNVFTLDDLPYLRDHRVAGEVLLPFTAFISLAIKALMADSSVAIASVSITEFHVGKTLKIEEGQHVDITTKLRPQKLGTEAFSSSTLAFEIWSWSEAAGWTAHSHGLLKAEDAGFLLESPNVGVAVELLDSGLATLEECNAQQEYTKFKKDGVHLGPSFCTMTKLWKAPGIAVHEFELHQSSLPAVAHSSPVTVKSFSPATLDTMMHSIGAIQEIDGPRPLLVPTYTRQWRLLANVSISVDAKFCVVSKLGARDEKSGSLKASFVVFLVAGGKKVPVAEIETLVMSSLAQPDEAKLAESLPDTYVPKQVPYVELLDGQSLSKMLCDTSIPQCELQNRRRMNDAGFIFLRRMIQQVQNESLFHLPPHLSKFLKWSKCLVAKCRATSDYTAECDLIAEVNGYNAAGKLLCSVGRQLPAVLRGDVDPLNIMLEDGLLWRNYEEDTATVRGSRGLAKYIRCLADVYPDMNILEIGAGTASITEHVLEAINEAIGGGTSFFQYTFTDISTGFFEKARSKLSRWTGRVAYKKLDISQDPAAQGFVLASYDLVIAANVVHATADVVATIRNVNALLKPGGKLVLLEAVQNNLPLALPFAVLPGWWLSKDKYRSKQGPLLSEDLWNSVLIDGGFSGVEGTLQDYASAEHFVAVMWSTVLPSSGKQERPDTEGARIAICPCSQEADGGGTFSRIVFDKVGSDAHIQPVPDLETDTAQFYIFLDSPQSSILSDLSPALFYRLKQTLLDAAGVLWVLPENATPDAAMIKGLFRTLRLESSARALLILENTPLTDRGATIIAQLSHWLQRKDSVAYKEQDFSVIDGMVHVLRMRPSETAKNTFAIEAGLIVKQEQSLWQDCETLRMTVDSIGSLESIYFEQVDACTRELNQDEIVVRVEAIGMNFRDLLLVLGSLPWQPPGFEGAGIVERIGSQVTDLQVGHRVFYSMSQGGWTNYARMPSWRAQRIPDALSMADAATMPVAYSTAIMCLVHIGRLQKDETVLIHAASGAVGQACVMIAQHLGAKIFVTAGTLEKRAFLAETFGIPSTRIFSSRTPKFRDAILEATDGNGVDVIVNSLSGNLLQQTWSLIAENGRFVEIGKKDLLRNNYLPLRPFDRNVTFTGFDLLKSCRKPEVMRNLLINILDLFKRDMIRPIQPVTLLPISQVVSGLRKLQGGHAVGKIVITVSQDDKVVARCPSRLHAPSGSLLHSDATYLITGGTGGIGRGLAAWMIKEGAKNVVLLSRSGPSNPEIAGLLTQFEGTSVCLRAIGCDAGSRGSLVHALEAIDDLPRVRGVVHAALYLKDAMFNNVTFDDWKKIKAAKVDAAWHLHELLPKLDFFVSLSSITAVTGHVGQSIYSATSAFLDAFSEYRLKQGLPAVSISLPVVEGIGFVATRGMAKQLESSIGATLTEDEVYTLIKGAIIGPSSGLNVDGKSFSFKPTPPASDGTSLPWECFSSLASMRRKSRLNNVSAPRIATGSSYSLQEVDDPAVLMQALQDKVSIITMTYRDEITPHRRLLDYGLDSLVSVELRNWIRWELGCELGLKDIVSASTLEDLLELVLCQRKQSH</sequence>
<name>A0ACC1N8Z4_9HYPO</name>